<dbReference type="AlphaFoldDB" id="A0A7S3EL11"/>
<accession>A0A7S3EL11</accession>
<reference evidence="1" key="1">
    <citation type="submission" date="2021-01" db="EMBL/GenBank/DDBJ databases">
        <authorList>
            <person name="Corre E."/>
            <person name="Pelletier E."/>
            <person name="Niang G."/>
            <person name="Scheremetjew M."/>
            <person name="Finn R."/>
            <person name="Kale V."/>
            <person name="Holt S."/>
            <person name="Cochrane G."/>
            <person name="Meng A."/>
            <person name="Brown T."/>
            <person name="Cohen L."/>
        </authorList>
    </citation>
    <scope>NUCLEOTIDE SEQUENCE</scope>
    <source>
        <strain evidence="1">CCMP 769</strain>
    </source>
</reference>
<organism evidence="1">
    <name type="scientific">Rhodosorus marinus</name>
    <dbReference type="NCBI Taxonomy" id="101924"/>
    <lineage>
        <taxon>Eukaryota</taxon>
        <taxon>Rhodophyta</taxon>
        <taxon>Stylonematophyceae</taxon>
        <taxon>Stylonematales</taxon>
        <taxon>Stylonemataceae</taxon>
        <taxon>Rhodosorus</taxon>
    </lineage>
</organism>
<sequence>MWRRAQDFVPSILHTRNNWTVPMEVDHPLVPARGPPIVADTYEAWVVSIRPIMFDIAARVCLCRLNLEWKVEKHLEHTCGFSDLQGPVFFFLILAALSF</sequence>
<name>A0A7S3EL11_9RHOD</name>
<proteinExistence type="predicted"/>
<gene>
    <name evidence="1" type="ORF">RMAR00112_LOCUS29357</name>
</gene>
<evidence type="ECO:0000313" key="1">
    <source>
        <dbReference type="EMBL" id="CAE0061288.1"/>
    </source>
</evidence>
<dbReference type="EMBL" id="HBHW01038296">
    <property type="protein sequence ID" value="CAE0061288.1"/>
    <property type="molecule type" value="Transcribed_RNA"/>
</dbReference>
<protein>
    <submittedName>
        <fullName evidence="1">Uncharacterized protein</fullName>
    </submittedName>
</protein>